<dbReference type="EMBL" id="CP023671">
    <property type="protein sequence ID" value="AYE35279.1"/>
    <property type="molecule type" value="Genomic_DNA"/>
</dbReference>
<dbReference type="EMBL" id="CP099799">
    <property type="protein sequence ID" value="USS01875.1"/>
    <property type="molecule type" value="Genomic_DNA"/>
</dbReference>
<dbReference type="Proteomes" id="UP000280586">
    <property type="component" value="Chromosome"/>
</dbReference>
<organism evidence="1 3">
    <name type="scientific">Clostridium septicum</name>
    <dbReference type="NCBI Taxonomy" id="1504"/>
    <lineage>
        <taxon>Bacteria</taxon>
        <taxon>Bacillati</taxon>
        <taxon>Bacillota</taxon>
        <taxon>Clostridia</taxon>
        <taxon>Eubacteriales</taxon>
        <taxon>Clostridiaceae</taxon>
        <taxon>Clostridium</taxon>
    </lineage>
</organism>
<reference evidence="2" key="2">
    <citation type="submission" date="2022-06" db="EMBL/GenBank/DDBJ databases">
        <authorList>
            <person name="Holder M.E."/>
            <person name="Ajami N.J."/>
            <person name="Petrosino J.F."/>
        </authorList>
    </citation>
    <scope>NUCLEOTIDE SEQUENCE</scope>
    <source>
        <strain evidence="2">RMA 8861</strain>
    </source>
</reference>
<dbReference type="GeneID" id="303561617"/>
<dbReference type="AlphaFoldDB" id="A0A9N7JMA7"/>
<evidence type="ECO:0000313" key="4">
    <source>
        <dbReference type="Proteomes" id="UP001055437"/>
    </source>
</evidence>
<proteinExistence type="predicted"/>
<gene>
    <name evidence="1" type="ORF">CP523_13070</name>
    <name evidence="2" type="ORF">NH397_05450</name>
</gene>
<evidence type="ECO:0000313" key="3">
    <source>
        <dbReference type="Proteomes" id="UP000280586"/>
    </source>
</evidence>
<evidence type="ECO:0000313" key="2">
    <source>
        <dbReference type="EMBL" id="USS01875.1"/>
    </source>
</evidence>
<dbReference type="RefSeq" id="WP_066677837.1">
    <property type="nucleotide sequence ID" value="NZ_CABMIZ010000032.1"/>
</dbReference>
<accession>A0A9N7JMA7</accession>
<name>A0A9N7JMA7_CLOSE</name>
<evidence type="ECO:0000313" key="1">
    <source>
        <dbReference type="EMBL" id="AYE35279.1"/>
    </source>
</evidence>
<keyword evidence="4" id="KW-1185">Reference proteome</keyword>
<sequence length="84" mass="10214">MLEFDDYGRIKYNPKFHAKSGTPWSYEDEKYLIDWYEIIGIEELSFALERPEANISSKIYKLKREGKIKRNRKGKFNKRLIPRR</sequence>
<dbReference type="KEGG" id="csep:CP523_13070"/>
<reference evidence="1 3" key="1">
    <citation type="submission" date="2017-09" db="EMBL/GenBank/DDBJ databases">
        <authorList>
            <person name="Thomas P."/>
            <person name="Seyboldt C."/>
        </authorList>
    </citation>
    <scope>NUCLEOTIDE SEQUENCE [LARGE SCALE GENOMIC DNA]</scope>
    <source>
        <strain evidence="1 3">DSM 7534</strain>
    </source>
</reference>
<protein>
    <submittedName>
        <fullName evidence="1">Uncharacterized protein</fullName>
    </submittedName>
</protein>
<dbReference type="OrthoDB" id="1920918at2"/>
<dbReference type="Proteomes" id="UP001055437">
    <property type="component" value="Chromosome"/>
</dbReference>